<name>A0A562NC54_9RHOB</name>
<evidence type="ECO:0000313" key="1">
    <source>
        <dbReference type="EMBL" id="TWI29746.1"/>
    </source>
</evidence>
<keyword evidence="2" id="KW-1185">Reference proteome</keyword>
<sequence length="269" mass="29153">MIFTAIIAMLPAGAGWGAVTIAGLSPAVSAAIIATGRAALWSLGSMALTRRSLPRAQVMATMTETDRARIRSYGRNLAGGLRVFFEAKDGRLHQLVVFNHGEVDGLIRFWIDGEKVTTDGHGASVDGGGRVTGKRYHALFFKNGSGAGGDYRGAFDPSVPGLARDWQDLHQSFPTLWTTAHRLQGQATFYAVFGDPSDEDFIKEFPKGPSTVLQVEYRGVRVQNMAGASIYSENAGLCIRDLMTHRDGWGIALARLDTASWQSFVNRCN</sequence>
<reference evidence="1 2" key="1">
    <citation type="journal article" date="2015" name="Stand. Genomic Sci.">
        <title>Genomic Encyclopedia of Bacterial and Archaeal Type Strains, Phase III: the genomes of soil and plant-associated and newly described type strains.</title>
        <authorList>
            <person name="Whitman W.B."/>
            <person name="Woyke T."/>
            <person name="Klenk H.P."/>
            <person name="Zhou Y."/>
            <person name="Lilburn T.G."/>
            <person name="Beck B.J."/>
            <person name="De Vos P."/>
            <person name="Vandamme P."/>
            <person name="Eisen J.A."/>
            <person name="Garrity G."/>
            <person name="Hugenholtz P."/>
            <person name="Kyrpides N.C."/>
        </authorList>
    </citation>
    <scope>NUCLEOTIDE SEQUENCE [LARGE SCALE GENOMIC DNA]</scope>
    <source>
        <strain evidence="1 2">CGMCC 1.5364</strain>
    </source>
</reference>
<comment type="caution">
    <text evidence="1">The sequence shown here is derived from an EMBL/GenBank/DDBJ whole genome shotgun (WGS) entry which is preliminary data.</text>
</comment>
<evidence type="ECO:0000313" key="2">
    <source>
        <dbReference type="Proteomes" id="UP000316225"/>
    </source>
</evidence>
<protein>
    <submittedName>
        <fullName evidence="1">Uncharacterized protein</fullName>
    </submittedName>
</protein>
<dbReference type="Proteomes" id="UP000316225">
    <property type="component" value="Unassembled WGS sequence"/>
</dbReference>
<organism evidence="1 2">
    <name type="scientific">Paracoccus sulfuroxidans</name>
    <dbReference type="NCBI Taxonomy" id="384678"/>
    <lineage>
        <taxon>Bacteria</taxon>
        <taxon>Pseudomonadati</taxon>
        <taxon>Pseudomonadota</taxon>
        <taxon>Alphaproteobacteria</taxon>
        <taxon>Rhodobacterales</taxon>
        <taxon>Paracoccaceae</taxon>
        <taxon>Paracoccus</taxon>
    </lineage>
</organism>
<proteinExistence type="predicted"/>
<gene>
    <name evidence="1" type="ORF">IQ24_03563</name>
</gene>
<dbReference type="AlphaFoldDB" id="A0A562NC54"/>
<accession>A0A562NC54</accession>
<dbReference type="EMBL" id="VLKU01000013">
    <property type="protein sequence ID" value="TWI29746.1"/>
    <property type="molecule type" value="Genomic_DNA"/>
</dbReference>
<dbReference type="OrthoDB" id="7357280at2"/>
<dbReference type="RefSeq" id="WP_145399623.1">
    <property type="nucleotide sequence ID" value="NZ_VLKU01000013.1"/>
</dbReference>